<evidence type="ECO:0008006" key="4">
    <source>
        <dbReference type="Google" id="ProtNLM"/>
    </source>
</evidence>
<accession>A0A8T3C3F9</accession>
<reference evidence="2" key="1">
    <citation type="journal article" date="2022" name="Front. Genet.">
        <title>Chromosome-Scale Assembly of the Dendrobium nobile Genome Provides Insights Into the Molecular Mechanism of the Biosynthesis of the Medicinal Active Ingredient of Dendrobium.</title>
        <authorList>
            <person name="Xu Q."/>
            <person name="Niu S.-C."/>
            <person name="Li K.-L."/>
            <person name="Zheng P.-J."/>
            <person name="Zhang X.-J."/>
            <person name="Jia Y."/>
            <person name="Liu Y."/>
            <person name="Niu Y.-X."/>
            <person name="Yu L.-H."/>
            <person name="Chen D.-F."/>
            <person name="Zhang G.-Q."/>
        </authorList>
    </citation>
    <scope>NUCLEOTIDE SEQUENCE</scope>
    <source>
        <tissue evidence="2">Leaf</tissue>
    </source>
</reference>
<name>A0A8T3C3F9_DENNO</name>
<proteinExistence type="predicted"/>
<keyword evidence="3" id="KW-1185">Reference proteome</keyword>
<organism evidence="2 3">
    <name type="scientific">Dendrobium nobile</name>
    <name type="common">Orchid</name>
    <dbReference type="NCBI Taxonomy" id="94219"/>
    <lineage>
        <taxon>Eukaryota</taxon>
        <taxon>Viridiplantae</taxon>
        <taxon>Streptophyta</taxon>
        <taxon>Embryophyta</taxon>
        <taxon>Tracheophyta</taxon>
        <taxon>Spermatophyta</taxon>
        <taxon>Magnoliopsida</taxon>
        <taxon>Liliopsida</taxon>
        <taxon>Asparagales</taxon>
        <taxon>Orchidaceae</taxon>
        <taxon>Epidendroideae</taxon>
        <taxon>Malaxideae</taxon>
        <taxon>Dendrobiinae</taxon>
        <taxon>Dendrobium</taxon>
    </lineage>
</organism>
<dbReference type="Proteomes" id="UP000829196">
    <property type="component" value="Unassembled WGS sequence"/>
</dbReference>
<sequence>MCLVSIFFLSLNSLIIFLNFSSNCPILSAINNNIVKESLLNTKPLIFSHMTHQLKDDDIAFFVVHEEYSLIFTSAQSIA</sequence>
<keyword evidence="1" id="KW-0732">Signal</keyword>
<gene>
    <name evidence="2" type="ORF">KFK09_003763</name>
</gene>
<protein>
    <recommendedName>
        <fullName evidence="4">Secreted protein</fullName>
    </recommendedName>
</protein>
<dbReference type="AlphaFoldDB" id="A0A8T3C3F9"/>
<evidence type="ECO:0000313" key="3">
    <source>
        <dbReference type="Proteomes" id="UP000829196"/>
    </source>
</evidence>
<evidence type="ECO:0000313" key="2">
    <source>
        <dbReference type="EMBL" id="KAI0524395.1"/>
    </source>
</evidence>
<comment type="caution">
    <text evidence="2">The sequence shown here is derived from an EMBL/GenBank/DDBJ whole genome shotgun (WGS) entry which is preliminary data.</text>
</comment>
<evidence type="ECO:0000256" key="1">
    <source>
        <dbReference type="SAM" id="SignalP"/>
    </source>
</evidence>
<feature type="signal peptide" evidence="1">
    <location>
        <begin position="1"/>
        <end position="29"/>
    </location>
</feature>
<dbReference type="EMBL" id="JAGYWB010000004">
    <property type="protein sequence ID" value="KAI0524395.1"/>
    <property type="molecule type" value="Genomic_DNA"/>
</dbReference>
<feature type="chain" id="PRO_5035873822" description="Secreted protein" evidence="1">
    <location>
        <begin position="30"/>
        <end position="79"/>
    </location>
</feature>